<dbReference type="Proteomes" id="UP001185792">
    <property type="component" value="Unassembled WGS sequence"/>
</dbReference>
<evidence type="ECO:0000313" key="3">
    <source>
        <dbReference type="Proteomes" id="UP001185792"/>
    </source>
</evidence>
<dbReference type="Pfam" id="PF12728">
    <property type="entry name" value="HTH_17"/>
    <property type="match status" value="1"/>
</dbReference>
<dbReference type="EMBL" id="JAWLUM010000012">
    <property type="protein sequence ID" value="MDV7137174.1"/>
    <property type="molecule type" value="Genomic_DNA"/>
</dbReference>
<sequence length="74" mass="8395">MPTPRLHTVEETAELLHISRAHVFTLVNRGELTSVKVGRRRLISERAITEYVDRLETAHAPLPKHTRANPFVAS</sequence>
<protein>
    <submittedName>
        <fullName evidence="2">Helix-turn-helix domain-containing protein</fullName>
    </submittedName>
</protein>
<dbReference type="RefSeq" id="WP_317715024.1">
    <property type="nucleotide sequence ID" value="NZ_JAWLUM010000012.1"/>
</dbReference>
<evidence type="ECO:0000259" key="1">
    <source>
        <dbReference type="Pfam" id="PF12728"/>
    </source>
</evidence>
<keyword evidence="3" id="KW-1185">Reference proteome</keyword>
<dbReference type="InterPro" id="IPR041657">
    <property type="entry name" value="HTH_17"/>
</dbReference>
<accession>A0ABU4F2N5</accession>
<proteinExistence type="predicted"/>
<evidence type="ECO:0000313" key="2">
    <source>
        <dbReference type="EMBL" id="MDV7137174.1"/>
    </source>
</evidence>
<name>A0ABU4F2N5_WILMA</name>
<dbReference type="NCBIfam" id="TIGR01764">
    <property type="entry name" value="excise"/>
    <property type="match status" value="1"/>
</dbReference>
<dbReference type="InterPro" id="IPR010093">
    <property type="entry name" value="SinI_DNA-bd"/>
</dbReference>
<reference evidence="2 3" key="1">
    <citation type="submission" date="2023-10" db="EMBL/GenBank/DDBJ databases">
        <title>Development of a sustainable strategy for remediation of hydrocarbon-contaminated territories based on the waste exchange concept.</title>
        <authorList>
            <person name="Krivoruchko A."/>
        </authorList>
    </citation>
    <scope>NUCLEOTIDE SEQUENCE [LARGE SCALE GENOMIC DNA]</scope>
    <source>
        <strain evidence="2 3">IEGM 1236</strain>
    </source>
</reference>
<organism evidence="2 3">
    <name type="scientific">Williamsia marianensis</name>
    <dbReference type="NCBI Taxonomy" id="85044"/>
    <lineage>
        <taxon>Bacteria</taxon>
        <taxon>Bacillati</taxon>
        <taxon>Actinomycetota</taxon>
        <taxon>Actinomycetes</taxon>
        <taxon>Mycobacteriales</taxon>
        <taxon>Nocardiaceae</taxon>
        <taxon>Williamsia</taxon>
    </lineage>
</organism>
<gene>
    <name evidence="2" type="ORF">R4198_26090</name>
</gene>
<comment type="caution">
    <text evidence="2">The sequence shown here is derived from an EMBL/GenBank/DDBJ whole genome shotgun (WGS) entry which is preliminary data.</text>
</comment>
<feature type="domain" description="Helix-turn-helix" evidence="1">
    <location>
        <begin position="8"/>
        <end position="54"/>
    </location>
</feature>